<dbReference type="InterPro" id="IPR057021">
    <property type="entry name" value="bHLH_STRA8"/>
</dbReference>
<evidence type="ECO:0000313" key="3">
    <source>
        <dbReference type="Proteomes" id="UP000515152"/>
    </source>
</evidence>
<dbReference type="Proteomes" id="UP000515152">
    <property type="component" value="Chromosome 16"/>
</dbReference>
<gene>
    <name evidence="4 5" type="primary">LOC105912381</name>
</gene>
<dbReference type="PANTHER" id="PTHR35254:SF1">
    <property type="entry name" value="STIMULATED BY RETINOIC ACID GENE 8 PROTEIN HOMOLOG"/>
    <property type="match status" value="1"/>
</dbReference>
<evidence type="ECO:0000313" key="5">
    <source>
        <dbReference type="RefSeq" id="XP_042565954.1"/>
    </source>
</evidence>
<evidence type="ECO:0000259" key="2">
    <source>
        <dbReference type="Pfam" id="PF23175"/>
    </source>
</evidence>
<name>A0A6P8GSZ9_CLUHA</name>
<accession>A0A6P8GSZ9</accession>
<dbReference type="GO" id="GO:0005634">
    <property type="term" value="C:nucleus"/>
    <property type="evidence" value="ECO:0007669"/>
    <property type="project" value="TreeGrafter"/>
</dbReference>
<feature type="region of interest" description="Disordered" evidence="1">
    <location>
        <begin position="139"/>
        <end position="164"/>
    </location>
</feature>
<evidence type="ECO:0000313" key="4">
    <source>
        <dbReference type="RefSeq" id="XP_031438600.1"/>
    </source>
</evidence>
<dbReference type="GeneTree" id="ENSGT00390000017181"/>
<evidence type="ECO:0000256" key="1">
    <source>
        <dbReference type="SAM" id="MobiDB-lite"/>
    </source>
</evidence>
<dbReference type="RefSeq" id="XP_031438600.1">
    <property type="nucleotide sequence ID" value="XM_031582740.2"/>
</dbReference>
<protein>
    <submittedName>
        <fullName evidence="4 5">Stimulated by retinoic acid gene 8 protein homolog</fullName>
    </submittedName>
</protein>
<dbReference type="AlphaFoldDB" id="A0A6P8GSZ9"/>
<dbReference type="GO" id="GO:0048477">
    <property type="term" value="P:oogenesis"/>
    <property type="evidence" value="ECO:0007669"/>
    <property type="project" value="TreeGrafter"/>
</dbReference>
<dbReference type="PANTHER" id="PTHR35254">
    <property type="entry name" value="STIMULATED BY RETINOIC ACID GENE 8 PROTEIN HOMOLOG"/>
    <property type="match status" value="1"/>
</dbReference>
<dbReference type="GO" id="GO:0051321">
    <property type="term" value="P:meiotic cell cycle"/>
    <property type="evidence" value="ECO:0007669"/>
    <property type="project" value="InterPro"/>
</dbReference>
<proteinExistence type="predicted"/>
<dbReference type="GeneID" id="105912381"/>
<dbReference type="OrthoDB" id="10043438at2759"/>
<dbReference type="GO" id="GO:0071300">
    <property type="term" value="P:cellular response to retinoic acid"/>
    <property type="evidence" value="ECO:0007669"/>
    <property type="project" value="InterPro"/>
</dbReference>
<reference evidence="4 5" key="1">
    <citation type="submission" date="2025-04" db="UniProtKB">
        <authorList>
            <consortium name="RefSeq"/>
        </authorList>
    </citation>
    <scope>IDENTIFICATION</scope>
</reference>
<feature type="region of interest" description="Disordered" evidence="1">
    <location>
        <begin position="1"/>
        <end position="25"/>
    </location>
</feature>
<feature type="compositionally biased region" description="Basic and acidic residues" evidence="1">
    <location>
        <begin position="1"/>
        <end position="22"/>
    </location>
</feature>
<dbReference type="GO" id="GO:0090427">
    <property type="term" value="P:activation of meiosis"/>
    <property type="evidence" value="ECO:0007669"/>
    <property type="project" value="TreeGrafter"/>
</dbReference>
<dbReference type="GO" id="GO:0007283">
    <property type="term" value="P:spermatogenesis"/>
    <property type="evidence" value="ECO:0007669"/>
    <property type="project" value="TreeGrafter"/>
</dbReference>
<dbReference type="InterPro" id="IPR033537">
    <property type="entry name" value="Stra8"/>
</dbReference>
<dbReference type="RefSeq" id="XP_042565954.1">
    <property type="nucleotide sequence ID" value="XM_042710020.1"/>
</dbReference>
<sequence length="351" mass="39492">MTSRDTELTPCDLEKKAVDEHQKQRRRALQARHRATLASLFDSLKMVVCPGSKKTPAKWKILDHAKGYLKEKETCLSYLLSLKRQYPRRTGSYLERDDGPNCLEEVREQFKKLCSNCVLDPSSRRGRYRGSVLPDVEEALEESGSSEVSPDDPADETPFSQSSDLSASNIQEFEGYLYFYRQTLELLVCRGVLAPEQTGLAVVSEAISGLWSNLPPERRAAFRQCTLGASPFSWMSCVEEPQADDCSQGSSQFPSQEEASTSSLLQEDLLQDAYDVVKRDMDSSSLPSPELLPPSGGDFERLREIYKDIMGFVKSHMSTELEFTEELCLSAEYQELFLKCSESFGEPLTPP</sequence>
<organism evidence="3 4">
    <name type="scientific">Clupea harengus</name>
    <name type="common">Atlantic herring</name>
    <dbReference type="NCBI Taxonomy" id="7950"/>
    <lineage>
        <taxon>Eukaryota</taxon>
        <taxon>Metazoa</taxon>
        <taxon>Chordata</taxon>
        <taxon>Craniata</taxon>
        <taxon>Vertebrata</taxon>
        <taxon>Euteleostomi</taxon>
        <taxon>Actinopterygii</taxon>
        <taxon>Neopterygii</taxon>
        <taxon>Teleostei</taxon>
        <taxon>Clupei</taxon>
        <taxon>Clupeiformes</taxon>
        <taxon>Clupeoidei</taxon>
        <taxon>Clupeidae</taxon>
        <taxon>Clupea</taxon>
    </lineage>
</organism>
<feature type="domain" description="STRA8 bHLH" evidence="2">
    <location>
        <begin position="20"/>
        <end position="84"/>
    </location>
</feature>
<dbReference type="KEGG" id="char:105912381"/>
<dbReference type="Pfam" id="PF23175">
    <property type="entry name" value="bHLH_STRA8"/>
    <property type="match status" value="1"/>
</dbReference>
<keyword evidence="3" id="KW-1185">Reference proteome</keyword>